<dbReference type="PROSITE" id="PS50104">
    <property type="entry name" value="TIR"/>
    <property type="match status" value="1"/>
</dbReference>
<organism evidence="2 3">
    <name type="scientific">Pantoea trifolii</name>
    <dbReference type="NCBI Taxonomy" id="2968030"/>
    <lineage>
        <taxon>Bacteria</taxon>
        <taxon>Pseudomonadati</taxon>
        <taxon>Pseudomonadota</taxon>
        <taxon>Gammaproteobacteria</taxon>
        <taxon>Enterobacterales</taxon>
        <taxon>Erwiniaceae</taxon>
        <taxon>Pantoea</taxon>
    </lineage>
</organism>
<feature type="domain" description="TIR" evidence="1">
    <location>
        <begin position="1"/>
        <end position="146"/>
    </location>
</feature>
<evidence type="ECO:0000259" key="1">
    <source>
        <dbReference type="PROSITE" id="PS50104"/>
    </source>
</evidence>
<dbReference type="SUPFAM" id="SSF52540">
    <property type="entry name" value="P-loop containing nucleoside triphosphate hydrolases"/>
    <property type="match status" value="1"/>
</dbReference>
<name>A0ABT1VU28_9GAMM</name>
<dbReference type="InterPro" id="IPR035897">
    <property type="entry name" value="Toll_tir_struct_dom_sf"/>
</dbReference>
<dbReference type="InterPro" id="IPR057123">
    <property type="entry name" value="STAND_NTPase4_dom"/>
</dbReference>
<proteinExistence type="predicted"/>
<dbReference type="EMBL" id="JANIET010000003">
    <property type="protein sequence ID" value="MCQ8230403.1"/>
    <property type="molecule type" value="Genomic_DNA"/>
</dbReference>
<dbReference type="SUPFAM" id="SSF52200">
    <property type="entry name" value="Toll/Interleukin receptor TIR domain"/>
    <property type="match status" value="1"/>
</dbReference>
<dbReference type="Pfam" id="PF24406">
    <property type="entry name" value="nSTAND_NTPase4"/>
    <property type="match status" value="1"/>
</dbReference>
<dbReference type="Pfam" id="PF13676">
    <property type="entry name" value="TIR_2"/>
    <property type="match status" value="1"/>
</dbReference>
<dbReference type="InterPro" id="IPR000157">
    <property type="entry name" value="TIR_dom"/>
</dbReference>
<comment type="caution">
    <text evidence="2">The sequence shown here is derived from an EMBL/GenBank/DDBJ whole genome shotgun (WGS) entry which is preliminary data.</text>
</comment>
<keyword evidence="3" id="KW-1185">Reference proteome</keyword>
<accession>A0ABT1VU28</accession>
<dbReference type="Proteomes" id="UP001300015">
    <property type="component" value="Unassembled WGS sequence"/>
</dbReference>
<reference evidence="2 3" key="1">
    <citation type="submission" date="2022-07" db="EMBL/GenBank/DDBJ databases">
        <title>Pantoea trifolii sp. nov. isolated from root nodules of Trifolium rubens.</title>
        <authorList>
            <person name="Kalita M."/>
            <person name="Wdowiak-Wrobel S."/>
            <person name="Marek-Kozaczuk M."/>
            <person name="Palusinska-Szysz M."/>
            <person name="Sokolowski W."/>
            <person name="Coutinho T."/>
            <person name="Hlahane L."/>
        </authorList>
    </citation>
    <scope>NUCLEOTIDE SEQUENCE [LARGE SCALE GENOMIC DNA]</scope>
    <source>
        <strain evidence="2 3">MMK2</strain>
    </source>
</reference>
<dbReference type="RefSeq" id="WP_256699193.1">
    <property type="nucleotide sequence ID" value="NZ_JANIES010000003.1"/>
</dbReference>
<gene>
    <name evidence="2" type="ORF">NQH49_23375</name>
</gene>
<dbReference type="InterPro" id="IPR027417">
    <property type="entry name" value="P-loop_NTPase"/>
</dbReference>
<sequence>MTHKLFISYSHKDEEYKDQLIEQLKSLERHGSIKIWDDRKILPGQEWDKEISGKLKESKIILFLVSSSFTASDYCFDIEVAFALEMHEKQEAIVIPIIIRECVWDVTPFSKLQALPKDGKAVTTWGNTDTAWTSVIKDIVRLIEDMPMLPKESSSEESLSEETKNWIEDTEIVLTHRLVPYIKNSDIYTSCDLKLITNTKNKESEIEITNSNLLFRDKGFYLVFGEEQQGKTTLLKHIYSQFASNGKYAIYLNAKELKSSSVEKVVNEEKYRQYKNINDARFNQCKEKVLLIDGFDDVNLNSKYRSHFLEEAQKEFEHIIITCNTSFLFVCPEIPELNSFNKYELLGFGHAKRAEIVEKWICLGQEEIINDNLLYESLDDISVKLDGIIRKNIVPPKPVYILMLLQMFETYSQQNLEMTSHGHCYQQLVYQAFDNAKIPKIEFEKYLNVLTELAWYMHLNDSSILESELHTFFDNYQRIYLSVNGEEIISRLKSNSILQSNKLRIKFKYPYLFYFFTAKKIAEEYLQNVEVKENVKLLLSELHREDYANILVFVTHHTKDSWVLEEIKETLNALFDQHESATLSNDQLKFMGDFIAQIPDLIIEQRSIKEERIKRKKELDNIELNSLNSKDKDELEAPDILSNINKSFKGMDISGQIIRNRYATLKRNDLLDLANSGTQTGLRFLKYFLDLSDTLKKEIVQLIGNALKEHPNLTDESLQKHAQTVFLQMSYGVINGVIRKMASSIGSKEAYEIYVALEEKMKTPAASLLSQAIDLQYRKHVDIKRLNDTVARLNNNPVCQRILKEMVIQHTYMFPIGYKEKQQISELLKLTVKQQMVMDAKKAGKG</sequence>
<evidence type="ECO:0000313" key="3">
    <source>
        <dbReference type="Proteomes" id="UP001300015"/>
    </source>
</evidence>
<dbReference type="Gene3D" id="3.40.50.300">
    <property type="entry name" value="P-loop containing nucleotide triphosphate hydrolases"/>
    <property type="match status" value="1"/>
</dbReference>
<evidence type="ECO:0000313" key="2">
    <source>
        <dbReference type="EMBL" id="MCQ8230403.1"/>
    </source>
</evidence>
<protein>
    <submittedName>
        <fullName evidence="2">TIR domain-containing protein</fullName>
    </submittedName>
</protein>
<dbReference type="SMART" id="SM00255">
    <property type="entry name" value="TIR"/>
    <property type="match status" value="1"/>
</dbReference>
<dbReference type="Gene3D" id="3.40.50.10140">
    <property type="entry name" value="Toll/interleukin-1 receptor homology (TIR) domain"/>
    <property type="match status" value="1"/>
</dbReference>